<dbReference type="PROSITE" id="PS51123">
    <property type="entry name" value="OMPA_2"/>
    <property type="match status" value="1"/>
</dbReference>
<evidence type="ECO:0000256" key="3">
    <source>
        <dbReference type="ARBA" id="ARBA00023136"/>
    </source>
</evidence>
<accession>A0ABY5XZE8</accession>
<proteinExistence type="inferred from homology"/>
<evidence type="ECO:0000256" key="2">
    <source>
        <dbReference type="ARBA" id="ARBA00022729"/>
    </source>
</evidence>
<feature type="signal peptide" evidence="9">
    <location>
        <begin position="1"/>
        <end position="18"/>
    </location>
</feature>
<evidence type="ECO:0000256" key="9">
    <source>
        <dbReference type="SAM" id="SignalP"/>
    </source>
</evidence>
<evidence type="ECO:0000313" key="12">
    <source>
        <dbReference type="Proteomes" id="UP001058120"/>
    </source>
</evidence>
<dbReference type="RefSeq" id="WP_334314840.1">
    <property type="nucleotide sequence ID" value="NZ_CP065938.1"/>
</dbReference>
<evidence type="ECO:0000256" key="8">
    <source>
        <dbReference type="HAMAP-Rule" id="MF_02204"/>
    </source>
</evidence>
<dbReference type="InterPro" id="IPR006665">
    <property type="entry name" value="OmpA-like"/>
</dbReference>
<keyword evidence="3 8" id="KW-0472">Membrane</keyword>
<keyword evidence="2 8" id="KW-0732">Signal</keyword>
<comment type="similarity">
    <text evidence="8">Belongs to the Pal lipoprotein family.</text>
</comment>
<evidence type="ECO:0000259" key="10">
    <source>
        <dbReference type="PROSITE" id="PS51123"/>
    </source>
</evidence>
<feature type="domain" description="OmpA-like" evidence="10">
    <location>
        <begin position="38"/>
        <end position="153"/>
    </location>
</feature>
<evidence type="ECO:0000256" key="1">
    <source>
        <dbReference type="ARBA" id="ARBA00022618"/>
    </source>
</evidence>
<keyword evidence="6 8" id="KW-0449">Lipoprotein</keyword>
<comment type="subcellular location">
    <subcellularLocation>
        <location evidence="8">Cell outer membrane</location>
        <topology evidence="8">Lipid-anchor</topology>
    </subcellularLocation>
</comment>
<feature type="chain" id="PRO_5045975610" description="Peptidoglycan-associated lipoprotein" evidence="9">
    <location>
        <begin position="19"/>
        <end position="153"/>
    </location>
</feature>
<dbReference type="PRINTS" id="PR01021">
    <property type="entry name" value="OMPADOMAIN"/>
</dbReference>
<dbReference type="InterPro" id="IPR014169">
    <property type="entry name" value="Pal_lipo_C"/>
</dbReference>
<evidence type="ECO:0000313" key="11">
    <source>
        <dbReference type="EMBL" id="UWX05269.1"/>
    </source>
</evidence>
<dbReference type="InterPro" id="IPR006664">
    <property type="entry name" value="OMP_bac"/>
</dbReference>
<keyword evidence="5 8" id="KW-0998">Cell outer membrane</keyword>
<dbReference type="HAMAP" id="MF_02204">
    <property type="entry name" value="Pal"/>
    <property type="match status" value="1"/>
</dbReference>
<dbReference type="PROSITE" id="PS51257">
    <property type="entry name" value="PROKAR_LIPOPROTEIN"/>
    <property type="match status" value="1"/>
</dbReference>
<keyword evidence="12" id="KW-1185">Reference proteome</keyword>
<evidence type="ECO:0000256" key="7">
    <source>
        <dbReference type="ARBA" id="ARBA00023306"/>
    </source>
</evidence>
<evidence type="ECO:0000256" key="6">
    <source>
        <dbReference type="ARBA" id="ARBA00023288"/>
    </source>
</evidence>
<dbReference type="PANTHER" id="PTHR30329:SF21">
    <property type="entry name" value="LIPOPROTEIN YIAD-RELATED"/>
    <property type="match status" value="1"/>
</dbReference>
<keyword evidence="4 8" id="KW-0564">Palmitate</keyword>
<evidence type="ECO:0000256" key="5">
    <source>
        <dbReference type="ARBA" id="ARBA00023237"/>
    </source>
</evidence>
<name>A0ABY5XZE8_9BACT</name>
<gene>
    <name evidence="8 11" type="primary">pal</name>
    <name evidence="11" type="ORF">JBF11_07365</name>
</gene>
<keyword evidence="1" id="KW-0132">Cell division</keyword>
<keyword evidence="7" id="KW-0131">Cell cycle</keyword>
<evidence type="ECO:0000256" key="4">
    <source>
        <dbReference type="ARBA" id="ARBA00023139"/>
    </source>
</evidence>
<dbReference type="Proteomes" id="UP001058120">
    <property type="component" value="Chromosome"/>
</dbReference>
<dbReference type="InterPro" id="IPR039001">
    <property type="entry name" value="Pal"/>
</dbReference>
<dbReference type="Pfam" id="PF00691">
    <property type="entry name" value="OmpA"/>
    <property type="match status" value="1"/>
</dbReference>
<dbReference type="Gene3D" id="3.30.1330.60">
    <property type="entry name" value="OmpA-like domain"/>
    <property type="match status" value="1"/>
</dbReference>
<dbReference type="InterPro" id="IPR006690">
    <property type="entry name" value="OMPA-like_CS"/>
</dbReference>
<reference evidence="11" key="1">
    <citation type="submission" date="2020-12" db="EMBL/GenBank/DDBJ databases">
        <title>Taurinivorans muris gen. nov., sp. nov., fundamental and realized metabolic niche of a ubiquitous sulfidogenic bacterium in the murine intestine.</title>
        <authorList>
            <person name="Ye H."/>
            <person name="Hanson B.T."/>
            <person name="Loy A."/>
        </authorList>
    </citation>
    <scope>NUCLEOTIDE SEQUENCE</scope>
    <source>
        <strain evidence="11">LT0009</strain>
    </source>
</reference>
<dbReference type="EMBL" id="CP065938">
    <property type="protein sequence ID" value="UWX05269.1"/>
    <property type="molecule type" value="Genomic_DNA"/>
</dbReference>
<dbReference type="PROSITE" id="PS01068">
    <property type="entry name" value="OMPA_1"/>
    <property type="match status" value="1"/>
</dbReference>
<dbReference type="SUPFAM" id="SSF103088">
    <property type="entry name" value="OmpA-like"/>
    <property type="match status" value="1"/>
</dbReference>
<dbReference type="InterPro" id="IPR050330">
    <property type="entry name" value="Bact_OuterMem_StrucFunc"/>
</dbReference>
<dbReference type="PANTHER" id="PTHR30329">
    <property type="entry name" value="STATOR ELEMENT OF FLAGELLAR MOTOR COMPLEX"/>
    <property type="match status" value="1"/>
</dbReference>
<dbReference type="InterPro" id="IPR036737">
    <property type="entry name" value="OmpA-like_sf"/>
</dbReference>
<protein>
    <recommendedName>
        <fullName evidence="8">Peptidoglycan-associated lipoprotein</fullName>
        <shortName evidence="8">PAL</shortName>
    </recommendedName>
</protein>
<organism evidence="11 12">
    <name type="scientific">Taurinivorans muris</name>
    <dbReference type="NCBI Taxonomy" id="2787751"/>
    <lineage>
        <taxon>Bacteria</taxon>
        <taxon>Pseudomonadati</taxon>
        <taxon>Thermodesulfobacteriota</taxon>
        <taxon>Desulfovibrionia</taxon>
        <taxon>Desulfovibrionales</taxon>
        <taxon>Desulfovibrionaceae</taxon>
        <taxon>Taurinivorans</taxon>
    </lineage>
</organism>
<dbReference type="CDD" id="cd07185">
    <property type="entry name" value="OmpA_C-like"/>
    <property type="match status" value="1"/>
</dbReference>
<sequence length="153" mass="17344">MKSIKILALLFMVVFATACSKTAPVEPTGQQDLAAIDVAAQQITDGIIYFDFDKYDIKDEYREVLNQKAAIMRQFPSIRVRIEGHTDERGTQEYNLALGERRAKAAYEYLVLLGVNPNQLEIISYGKEKPVVDGSNEQAWSANRRDNFRVIAR</sequence>
<dbReference type="NCBIfam" id="TIGR02802">
    <property type="entry name" value="Pal_lipo"/>
    <property type="match status" value="1"/>
</dbReference>